<dbReference type="FunFam" id="1.20.58.340:FF:000004">
    <property type="entry name" value="Magnesium transport protein CorA"/>
    <property type="match status" value="1"/>
</dbReference>
<dbReference type="InterPro" id="IPR045863">
    <property type="entry name" value="CorA_TM1_TM2"/>
</dbReference>
<dbReference type="RefSeq" id="WP_116553862.1">
    <property type="nucleotide sequence ID" value="NZ_QCZG01000008.1"/>
</dbReference>
<dbReference type="GO" id="GO:0015095">
    <property type="term" value="F:magnesium ion transmembrane transporter activity"/>
    <property type="evidence" value="ECO:0007669"/>
    <property type="project" value="TreeGrafter"/>
</dbReference>
<feature type="transmembrane region" description="Helical" evidence="12">
    <location>
        <begin position="242"/>
        <end position="265"/>
    </location>
</feature>
<evidence type="ECO:0000256" key="12">
    <source>
        <dbReference type="SAM" id="Phobius"/>
    </source>
</evidence>
<keyword evidence="4" id="KW-1003">Cell membrane</keyword>
<organism evidence="13 14">
    <name type="scientific">Pueribacillus theae</name>
    <dbReference type="NCBI Taxonomy" id="2171751"/>
    <lineage>
        <taxon>Bacteria</taxon>
        <taxon>Bacillati</taxon>
        <taxon>Bacillota</taxon>
        <taxon>Bacilli</taxon>
        <taxon>Bacillales</taxon>
        <taxon>Bacillaceae</taxon>
        <taxon>Pueribacillus</taxon>
    </lineage>
</organism>
<evidence type="ECO:0000256" key="2">
    <source>
        <dbReference type="ARBA" id="ARBA00009765"/>
    </source>
</evidence>
<keyword evidence="14" id="KW-1185">Reference proteome</keyword>
<evidence type="ECO:0000313" key="13">
    <source>
        <dbReference type="EMBL" id="PWA12445.1"/>
    </source>
</evidence>
<evidence type="ECO:0000256" key="8">
    <source>
        <dbReference type="ARBA" id="ARBA00023065"/>
    </source>
</evidence>
<gene>
    <name evidence="13" type="ORF">DCC39_05360</name>
</gene>
<dbReference type="SUPFAM" id="SSF144083">
    <property type="entry name" value="Magnesium transport protein CorA, transmembrane region"/>
    <property type="match status" value="1"/>
</dbReference>
<evidence type="ECO:0000256" key="10">
    <source>
        <dbReference type="ARBA" id="ARBA00034269"/>
    </source>
</evidence>
<protein>
    <submittedName>
        <fullName evidence="13">Magnesium transporter CorA</fullName>
    </submittedName>
</protein>
<comment type="function">
    <text evidence="11">Mediates influx of magnesium ions. Alternates between open and closed states. Activated by low cytoplasmic Mg(2+) levels. Inactive when cytoplasmic Mg(2+) levels are high.</text>
</comment>
<keyword evidence="8" id="KW-0406">Ion transport</keyword>
<accession>A0A2U1K5A9</accession>
<dbReference type="GO" id="GO:0015087">
    <property type="term" value="F:cobalt ion transmembrane transporter activity"/>
    <property type="evidence" value="ECO:0007669"/>
    <property type="project" value="TreeGrafter"/>
</dbReference>
<dbReference type="Pfam" id="PF01544">
    <property type="entry name" value="CorA"/>
    <property type="match status" value="1"/>
</dbReference>
<dbReference type="PANTHER" id="PTHR46494">
    <property type="entry name" value="CORA FAMILY METAL ION TRANSPORTER (EUROFUNG)"/>
    <property type="match status" value="1"/>
</dbReference>
<dbReference type="CDD" id="cd12821">
    <property type="entry name" value="EcCorA_ZntB-like"/>
    <property type="match status" value="1"/>
</dbReference>
<evidence type="ECO:0000313" key="14">
    <source>
        <dbReference type="Proteomes" id="UP000245998"/>
    </source>
</evidence>
<dbReference type="PANTHER" id="PTHR46494:SF2">
    <property type="entry name" value="MAGNESIUM TRANSPORT PROTEIN CORA"/>
    <property type="match status" value="1"/>
</dbReference>
<dbReference type="GO" id="GO:0000287">
    <property type="term" value="F:magnesium ion binding"/>
    <property type="evidence" value="ECO:0007669"/>
    <property type="project" value="TreeGrafter"/>
</dbReference>
<comment type="similarity">
    <text evidence="2">Belongs to the CorA metal ion transporter (MIT) (TC 1.A.35) family.</text>
</comment>
<proteinExistence type="inferred from homology"/>
<comment type="caution">
    <text evidence="13">The sequence shown here is derived from an EMBL/GenBank/DDBJ whole genome shotgun (WGS) entry which is preliminary data.</text>
</comment>
<dbReference type="SUPFAM" id="SSF143865">
    <property type="entry name" value="CorA soluble domain-like"/>
    <property type="match status" value="1"/>
</dbReference>
<evidence type="ECO:0000256" key="7">
    <source>
        <dbReference type="ARBA" id="ARBA00022989"/>
    </source>
</evidence>
<evidence type="ECO:0000256" key="6">
    <source>
        <dbReference type="ARBA" id="ARBA00022842"/>
    </source>
</evidence>
<evidence type="ECO:0000256" key="5">
    <source>
        <dbReference type="ARBA" id="ARBA00022692"/>
    </source>
</evidence>
<dbReference type="InterPro" id="IPR045861">
    <property type="entry name" value="CorA_cytoplasmic_dom"/>
</dbReference>
<sequence>MDQEKNDVFQFKEGWKWFDFHLINEDSLQELKEDFGKTEVWIKNQLNTETNFLYVDTNEYGVPFVIGSLNYSQDPDNPEVNKLFHYKVSKDKLLTINLDLDFLENVNKNKLLNRLDRCRDGSEGFLILIGELLHTFLQGIDDFEEHLIDLEKAIHFKNNGKSLEKIFEHRSEMLFLKQLVIPIEEILTAVEEAFLEDLNTETFKRTKLRLKRTMNLLSHYEGQIETLLRMNMNLYSYRGNEIIKALTVFTVLFTPISALGAIWGMNFEYIPEFKWKYGYLFAWVVIIMMSAAIYWWLYKKGWTGDILTSMKNEKKPK</sequence>
<comment type="subcellular location">
    <subcellularLocation>
        <location evidence="1">Cell membrane</location>
        <topology evidence="1">Multi-pass membrane protein</topology>
    </subcellularLocation>
</comment>
<reference evidence="13 14" key="1">
    <citation type="submission" date="2018-04" db="EMBL/GenBank/DDBJ databases">
        <title>Camelliibacillus theae gen. nov., sp. nov., isolated from Pu'er tea.</title>
        <authorList>
            <person name="Niu L."/>
        </authorList>
    </citation>
    <scope>NUCLEOTIDE SEQUENCE [LARGE SCALE GENOMIC DNA]</scope>
    <source>
        <strain evidence="13 14">T8</strain>
    </source>
</reference>
<keyword evidence="5 12" id="KW-0812">Transmembrane</keyword>
<keyword evidence="7 12" id="KW-1133">Transmembrane helix</keyword>
<dbReference type="AlphaFoldDB" id="A0A2U1K5A9"/>
<evidence type="ECO:0000256" key="3">
    <source>
        <dbReference type="ARBA" id="ARBA00022448"/>
    </source>
</evidence>
<keyword evidence="6" id="KW-0460">Magnesium</keyword>
<keyword evidence="3" id="KW-0813">Transport</keyword>
<dbReference type="Gene3D" id="1.20.58.340">
    <property type="entry name" value="Magnesium transport protein CorA, transmembrane region"/>
    <property type="match status" value="2"/>
</dbReference>
<dbReference type="InterPro" id="IPR002523">
    <property type="entry name" value="MgTranspt_CorA/ZnTranspt_ZntB"/>
</dbReference>
<evidence type="ECO:0000256" key="1">
    <source>
        <dbReference type="ARBA" id="ARBA00004651"/>
    </source>
</evidence>
<dbReference type="GO" id="GO:0005886">
    <property type="term" value="C:plasma membrane"/>
    <property type="evidence" value="ECO:0007669"/>
    <property type="project" value="UniProtKB-SubCell"/>
</dbReference>
<evidence type="ECO:0000256" key="9">
    <source>
        <dbReference type="ARBA" id="ARBA00023136"/>
    </source>
</evidence>
<keyword evidence="9 12" id="KW-0472">Membrane</keyword>
<evidence type="ECO:0000256" key="4">
    <source>
        <dbReference type="ARBA" id="ARBA00022475"/>
    </source>
</evidence>
<comment type="catalytic activity">
    <reaction evidence="10">
        <text>Mg(2+)(in) = Mg(2+)(out)</text>
        <dbReference type="Rhea" id="RHEA:29827"/>
        <dbReference type="ChEBI" id="CHEBI:18420"/>
    </reaction>
</comment>
<dbReference type="OrthoDB" id="9803416at2"/>
<evidence type="ECO:0000256" key="11">
    <source>
        <dbReference type="ARBA" id="ARBA00045497"/>
    </source>
</evidence>
<feature type="transmembrane region" description="Helical" evidence="12">
    <location>
        <begin position="277"/>
        <end position="297"/>
    </location>
</feature>
<dbReference type="EMBL" id="QCZG01000008">
    <property type="protein sequence ID" value="PWA12445.1"/>
    <property type="molecule type" value="Genomic_DNA"/>
</dbReference>
<dbReference type="Proteomes" id="UP000245998">
    <property type="component" value="Unassembled WGS sequence"/>
</dbReference>
<dbReference type="GO" id="GO:0050897">
    <property type="term" value="F:cobalt ion binding"/>
    <property type="evidence" value="ECO:0007669"/>
    <property type="project" value="TreeGrafter"/>
</dbReference>
<name>A0A2U1K5A9_9BACI</name>